<gene>
    <name evidence="7" type="ORF">P375_06225</name>
</gene>
<keyword evidence="4 6" id="KW-1133">Transmembrane helix</keyword>
<dbReference type="InterPro" id="IPR004752">
    <property type="entry name" value="AmpG_permease/AT-1"/>
</dbReference>
<evidence type="ECO:0008006" key="9">
    <source>
        <dbReference type="Google" id="ProtNLM"/>
    </source>
</evidence>
<reference evidence="7 8" key="1">
    <citation type="submission" date="2014-08" db="EMBL/GenBank/DDBJ databases">
        <title>Chaperone-usher fimbriae in a diverse selection of Gallibacterium genomes.</title>
        <authorList>
            <person name="Kudirkiene E."/>
            <person name="Bager R.J."/>
            <person name="Johnson T.J."/>
            <person name="Bojesen A.M."/>
        </authorList>
    </citation>
    <scope>NUCLEOTIDE SEQUENCE [LARGE SCALE GENOMIC DNA]</scope>
    <source>
        <strain evidence="7 8">CCM5976</strain>
    </source>
</reference>
<sequence>MPVNTSVSKQIFSRNMLICVFTGFSSGLPLYILVSLIPYWLRSEQIDLKTIGLFTLINLPYTWKFLWSPLLDRYALPLLGRRRGWIFLFQLLLLITLLEFSCLTPQQDLKTIAILSIIVAFFSATQDIVLDAYRREILSDNELGLGNSIHVNAYRLAGLVPASLSIFLSAYYSWNSVFIITAFFMFPGLLATLFIAQEPLLKATPPKTLKQTVIEPFTEFYQRKGAKQLILVLSFMCLYKLGDTMATALLTPFYIDMGYSSLDIALIAKNAGLWPMLIASIVGGILMLKIGINKALWWFGLVQIITILGFAWLAHFGQFQQIGHFELLALALVVGGEYIGIGLGTAAFVAFMARETNPLYTVTQLALFTSLAALPRTLLGSSAGWLIEQLGYYHFYLLCFVLAIPGMLCLLWVAPYKATTTEQ</sequence>
<feature type="transmembrane region" description="Helical" evidence="6">
    <location>
        <begin position="153"/>
        <end position="172"/>
    </location>
</feature>
<dbReference type="PANTHER" id="PTHR12778:SF10">
    <property type="entry name" value="MAJOR FACILITATOR SUPERFAMILY DOMAIN-CONTAINING PROTEIN 3"/>
    <property type="match status" value="1"/>
</dbReference>
<feature type="transmembrane region" description="Helical" evidence="6">
    <location>
        <begin position="229"/>
        <end position="255"/>
    </location>
</feature>
<name>A0A0A2XJ35_9PAST</name>
<feature type="transmembrane region" description="Helical" evidence="6">
    <location>
        <begin position="46"/>
        <end position="63"/>
    </location>
</feature>
<feature type="transmembrane region" description="Helical" evidence="6">
    <location>
        <begin position="295"/>
        <end position="315"/>
    </location>
</feature>
<evidence type="ECO:0000256" key="6">
    <source>
        <dbReference type="SAM" id="Phobius"/>
    </source>
</evidence>
<dbReference type="SUPFAM" id="SSF103473">
    <property type="entry name" value="MFS general substrate transporter"/>
    <property type="match status" value="1"/>
</dbReference>
<evidence type="ECO:0000256" key="3">
    <source>
        <dbReference type="ARBA" id="ARBA00022692"/>
    </source>
</evidence>
<feature type="transmembrane region" description="Helical" evidence="6">
    <location>
        <begin position="393"/>
        <end position="414"/>
    </location>
</feature>
<keyword evidence="5 6" id="KW-0472">Membrane</keyword>
<dbReference type="Proteomes" id="UP000030418">
    <property type="component" value="Unassembled WGS sequence"/>
</dbReference>
<dbReference type="CDD" id="cd17486">
    <property type="entry name" value="MFS_AmpG_like"/>
    <property type="match status" value="1"/>
</dbReference>
<dbReference type="InterPro" id="IPR036259">
    <property type="entry name" value="MFS_trans_sf"/>
</dbReference>
<dbReference type="RefSeq" id="WP_039135498.1">
    <property type="nucleotide sequence ID" value="NZ_JPXY01000024.1"/>
</dbReference>
<evidence type="ECO:0000256" key="2">
    <source>
        <dbReference type="ARBA" id="ARBA00022448"/>
    </source>
</evidence>
<protein>
    <recommendedName>
        <fullName evidence="9">AmpG family muropeptide MFS transporter</fullName>
    </recommendedName>
</protein>
<organism evidence="7 8">
    <name type="scientific">Gallibacterium genomosp. 2</name>
    <dbReference type="NCBI Taxonomy" id="155517"/>
    <lineage>
        <taxon>Bacteria</taxon>
        <taxon>Pseudomonadati</taxon>
        <taxon>Pseudomonadota</taxon>
        <taxon>Gammaproteobacteria</taxon>
        <taxon>Pasteurellales</taxon>
        <taxon>Pasteurellaceae</taxon>
        <taxon>Gallibacterium</taxon>
    </lineage>
</organism>
<evidence type="ECO:0000256" key="4">
    <source>
        <dbReference type="ARBA" id="ARBA00022989"/>
    </source>
</evidence>
<dbReference type="Gene3D" id="1.20.1250.20">
    <property type="entry name" value="MFS general substrate transporter like domains"/>
    <property type="match status" value="2"/>
</dbReference>
<feature type="transmembrane region" description="Helical" evidence="6">
    <location>
        <begin position="327"/>
        <end position="353"/>
    </location>
</feature>
<dbReference type="InterPro" id="IPR011701">
    <property type="entry name" value="MFS"/>
</dbReference>
<evidence type="ECO:0000313" key="7">
    <source>
        <dbReference type="EMBL" id="KGQ32386.1"/>
    </source>
</evidence>
<feature type="transmembrane region" description="Helical" evidence="6">
    <location>
        <begin position="267"/>
        <end position="288"/>
    </location>
</feature>
<evidence type="ECO:0000256" key="5">
    <source>
        <dbReference type="ARBA" id="ARBA00023136"/>
    </source>
</evidence>
<feature type="transmembrane region" description="Helical" evidence="6">
    <location>
        <begin position="16"/>
        <end position="40"/>
    </location>
</feature>
<dbReference type="FunFam" id="1.20.1250.20:FF:000613">
    <property type="entry name" value="AmpG protein"/>
    <property type="match status" value="1"/>
</dbReference>
<proteinExistence type="predicted"/>
<dbReference type="NCBIfam" id="TIGR00901">
    <property type="entry name" value="2A0125"/>
    <property type="match status" value="1"/>
</dbReference>
<feature type="transmembrane region" description="Helical" evidence="6">
    <location>
        <begin position="112"/>
        <end position="133"/>
    </location>
</feature>
<dbReference type="PANTHER" id="PTHR12778">
    <property type="entry name" value="SOLUTE CARRIER FAMILY 33 ACETYL-COA TRANSPORTER -RELATED"/>
    <property type="match status" value="1"/>
</dbReference>
<dbReference type="Pfam" id="PF07690">
    <property type="entry name" value="MFS_1"/>
    <property type="match status" value="1"/>
</dbReference>
<comment type="caution">
    <text evidence="7">The sequence shown here is derived from an EMBL/GenBank/DDBJ whole genome shotgun (WGS) entry which is preliminary data.</text>
</comment>
<comment type="subcellular location">
    <subcellularLocation>
        <location evidence="1">Membrane</location>
        <topology evidence="1">Multi-pass membrane protein</topology>
    </subcellularLocation>
</comment>
<feature type="transmembrane region" description="Helical" evidence="6">
    <location>
        <begin position="178"/>
        <end position="196"/>
    </location>
</feature>
<evidence type="ECO:0000313" key="8">
    <source>
        <dbReference type="Proteomes" id="UP000030418"/>
    </source>
</evidence>
<keyword evidence="2" id="KW-0813">Transport</keyword>
<feature type="transmembrane region" description="Helical" evidence="6">
    <location>
        <begin position="84"/>
        <end position="106"/>
    </location>
</feature>
<dbReference type="GO" id="GO:0016020">
    <property type="term" value="C:membrane"/>
    <property type="evidence" value="ECO:0007669"/>
    <property type="project" value="UniProtKB-SubCell"/>
</dbReference>
<accession>A0A0A2XJ35</accession>
<feature type="transmembrane region" description="Helical" evidence="6">
    <location>
        <begin position="365"/>
        <end position="387"/>
    </location>
</feature>
<dbReference type="AlphaFoldDB" id="A0A0A2XJ35"/>
<evidence type="ECO:0000256" key="1">
    <source>
        <dbReference type="ARBA" id="ARBA00004141"/>
    </source>
</evidence>
<keyword evidence="3 6" id="KW-0812">Transmembrane</keyword>
<keyword evidence="8" id="KW-1185">Reference proteome</keyword>
<dbReference type="GO" id="GO:0022857">
    <property type="term" value="F:transmembrane transporter activity"/>
    <property type="evidence" value="ECO:0007669"/>
    <property type="project" value="InterPro"/>
</dbReference>
<dbReference type="EMBL" id="JPXY01000024">
    <property type="protein sequence ID" value="KGQ32386.1"/>
    <property type="molecule type" value="Genomic_DNA"/>
</dbReference>